<dbReference type="FunFam" id="3.40.309.10:FF:000004">
    <property type="entry name" value="Succinate-semialdehyde dehydrogenase I"/>
    <property type="match status" value="1"/>
</dbReference>
<reference evidence="5 6" key="1">
    <citation type="journal article" date="2024" name="BMC Genomics">
        <title>De novo assembly and annotation of Popillia japonica's genome with initial clues to its potential as an invasive pest.</title>
        <authorList>
            <person name="Cucini C."/>
            <person name="Boschi S."/>
            <person name="Funari R."/>
            <person name="Cardaioli E."/>
            <person name="Iannotti N."/>
            <person name="Marturano G."/>
            <person name="Paoli F."/>
            <person name="Bruttini M."/>
            <person name="Carapelli A."/>
            <person name="Frati F."/>
            <person name="Nardi F."/>
        </authorList>
    </citation>
    <scope>NUCLEOTIDE SEQUENCE [LARGE SCALE GENOMIC DNA]</scope>
    <source>
        <strain evidence="5">DMR45628</strain>
    </source>
</reference>
<dbReference type="Proteomes" id="UP001458880">
    <property type="component" value="Unassembled WGS sequence"/>
</dbReference>
<accession>A0AAW1IVL3</accession>
<dbReference type="SUPFAM" id="SSF53720">
    <property type="entry name" value="ALDH-like"/>
    <property type="match status" value="1"/>
</dbReference>
<evidence type="ECO:0000259" key="4">
    <source>
        <dbReference type="Pfam" id="PF00171"/>
    </source>
</evidence>
<dbReference type="InterPro" id="IPR015590">
    <property type="entry name" value="Aldehyde_DH_dom"/>
</dbReference>
<keyword evidence="6" id="KW-1185">Reference proteome</keyword>
<gene>
    <name evidence="5" type="ORF">QE152_g33852</name>
</gene>
<keyword evidence="3" id="KW-0560">Oxidoreductase</keyword>
<dbReference type="Gene3D" id="3.40.605.10">
    <property type="entry name" value="Aldehyde Dehydrogenase, Chain A, domain 1"/>
    <property type="match status" value="1"/>
</dbReference>
<dbReference type="InterPro" id="IPR016161">
    <property type="entry name" value="Ald_DH/histidinol_DH"/>
</dbReference>
<dbReference type="GO" id="GO:0004777">
    <property type="term" value="F:succinate-semialdehyde dehydrogenase (NAD+) activity"/>
    <property type="evidence" value="ECO:0007669"/>
    <property type="project" value="TreeGrafter"/>
</dbReference>
<protein>
    <submittedName>
        <fullName evidence="5">Aldehyde dehydrogenase family</fullName>
    </submittedName>
</protein>
<dbReference type="EMBL" id="JASPKY010000527">
    <property type="protein sequence ID" value="KAK9693978.1"/>
    <property type="molecule type" value="Genomic_DNA"/>
</dbReference>
<proteinExistence type="inferred from homology"/>
<dbReference type="FunFam" id="3.40.605.10:FF:000007">
    <property type="entry name" value="NAD/NADP-dependent betaine aldehyde dehydrogenase"/>
    <property type="match status" value="1"/>
</dbReference>
<dbReference type="PANTHER" id="PTHR43353">
    <property type="entry name" value="SUCCINATE-SEMIALDEHYDE DEHYDROGENASE, MITOCHONDRIAL"/>
    <property type="match status" value="1"/>
</dbReference>
<comment type="caution">
    <text evidence="5">The sequence shown here is derived from an EMBL/GenBank/DDBJ whole genome shotgun (WGS) entry which is preliminary data.</text>
</comment>
<dbReference type="InterPro" id="IPR050740">
    <property type="entry name" value="Aldehyde_DH_Superfamily"/>
</dbReference>
<organism evidence="5 6">
    <name type="scientific">Popillia japonica</name>
    <name type="common">Japanese beetle</name>
    <dbReference type="NCBI Taxonomy" id="7064"/>
    <lineage>
        <taxon>Eukaryota</taxon>
        <taxon>Metazoa</taxon>
        <taxon>Ecdysozoa</taxon>
        <taxon>Arthropoda</taxon>
        <taxon>Hexapoda</taxon>
        <taxon>Insecta</taxon>
        <taxon>Pterygota</taxon>
        <taxon>Neoptera</taxon>
        <taxon>Endopterygota</taxon>
        <taxon>Coleoptera</taxon>
        <taxon>Polyphaga</taxon>
        <taxon>Scarabaeiformia</taxon>
        <taxon>Scarabaeidae</taxon>
        <taxon>Rutelinae</taxon>
        <taxon>Popillia</taxon>
    </lineage>
</organism>
<dbReference type="CDD" id="cd07103">
    <property type="entry name" value="ALDH_F5_SSADH_GabD"/>
    <property type="match status" value="1"/>
</dbReference>
<evidence type="ECO:0000313" key="6">
    <source>
        <dbReference type="Proteomes" id="UP001458880"/>
    </source>
</evidence>
<evidence type="ECO:0000313" key="5">
    <source>
        <dbReference type="EMBL" id="KAK9693978.1"/>
    </source>
</evidence>
<name>A0AAW1IVL3_POPJA</name>
<dbReference type="InterPro" id="IPR016163">
    <property type="entry name" value="Ald_DH_C"/>
</dbReference>
<comment type="pathway">
    <text evidence="1">Amino-acid degradation; 4-aminobutanoate degradation.</text>
</comment>
<sequence>MNLLKNKAYINGEWVHAKTQSIFEVKNPRNGETLGTVPHMDASDAELAVEAASEAFKTWQDVTGEERARLLRKWAELVKENAEALAQILADETGKLDNEAKLEVVGLVTSIEFNAEEATRIQGEIPSSPLPGKKLLIERQPLGVVALISPWNFPLMLSLKKVATALAAGCTCVVKPPEDAPLSTLSAVQLAQDAGIPKGVINVVTCDRSNASQIGKIFCESKLVAGISFTGSTAIGKILYQQCGPHIKRISLELGGNFPFLVSNSANIDEAAQLGIQSKFFNCGQVCVSPNRFLVQEEVYDEFIDKFSEAIADIIPGEGLAPLINSTQFKRVCGIVEDAISKGANVIVGGQPAEDIGKLFYQPTLITEVTHEIQIYTEEVFGPVASVIKFKTEKEGVAMANDTEKGLGSYFFSQDVSQIFRVSRLLQNGVVWVNEGIFLPNKAPFGGVKESGIGREGSHHGIEDFTYIKFICIGSL</sequence>
<dbReference type="InterPro" id="IPR016162">
    <property type="entry name" value="Ald_DH_N"/>
</dbReference>
<evidence type="ECO:0000256" key="2">
    <source>
        <dbReference type="ARBA" id="ARBA00009986"/>
    </source>
</evidence>
<dbReference type="AlphaFoldDB" id="A0AAW1IVL3"/>
<dbReference type="GO" id="GO:0009450">
    <property type="term" value="P:gamma-aminobutyric acid catabolic process"/>
    <property type="evidence" value="ECO:0007669"/>
    <property type="project" value="TreeGrafter"/>
</dbReference>
<evidence type="ECO:0000256" key="3">
    <source>
        <dbReference type="ARBA" id="ARBA00023002"/>
    </source>
</evidence>
<evidence type="ECO:0000256" key="1">
    <source>
        <dbReference type="ARBA" id="ARBA00005176"/>
    </source>
</evidence>
<dbReference type="Gene3D" id="3.40.309.10">
    <property type="entry name" value="Aldehyde Dehydrogenase, Chain A, domain 2"/>
    <property type="match status" value="1"/>
</dbReference>
<comment type="similarity">
    <text evidence="2">Belongs to the aldehyde dehydrogenase family.</text>
</comment>
<dbReference type="Pfam" id="PF00171">
    <property type="entry name" value="Aldedh"/>
    <property type="match status" value="1"/>
</dbReference>
<dbReference type="PANTHER" id="PTHR43353:SF5">
    <property type="entry name" value="SUCCINATE-SEMIALDEHYDE DEHYDROGENASE, MITOCHONDRIAL"/>
    <property type="match status" value="1"/>
</dbReference>
<dbReference type="GO" id="GO:0005739">
    <property type="term" value="C:mitochondrion"/>
    <property type="evidence" value="ECO:0007669"/>
    <property type="project" value="TreeGrafter"/>
</dbReference>
<feature type="domain" description="Aldehyde dehydrogenase" evidence="4">
    <location>
        <begin position="14"/>
        <end position="471"/>
    </location>
</feature>